<feature type="region of interest" description="Disordered" evidence="1">
    <location>
        <begin position="49"/>
        <end position="79"/>
    </location>
</feature>
<dbReference type="AlphaFoldDB" id="A0A3M0KH01"/>
<keyword evidence="4" id="KW-1185">Reference proteome</keyword>
<dbReference type="SUPFAM" id="SSF47943">
    <property type="entry name" value="Retrovirus capsid protein, N-terminal core domain"/>
    <property type="match status" value="1"/>
</dbReference>
<feature type="compositionally biased region" description="Low complexity" evidence="1">
    <location>
        <begin position="18"/>
        <end position="32"/>
    </location>
</feature>
<dbReference type="PANTHER" id="PTHR40389">
    <property type="entry name" value="ENDOGENOUS RETROVIRUS GROUP K MEMBER 24 GAG POLYPROTEIN-RELATED"/>
    <property type="match status" value="1"/>
</dbReference>
<dbReference type="InterPro" id="IPR050195">
    <property type="entry name" value="Primate_lentivir_Gag_pol-like"/>
</dbReference>
<evidence type="ECO:0000313" key="3">
    <source>
        <dbReference type="EMBL" id="RMC12355.1"/>
    </source>
</evidence>
<gene>
    <name evidence="3" type="ORF">DUI87_09870</name>
</gene>
<dbReference type="Pfam" id="PF00607">
    <property type="entry name" value="Gag_p24"/>
    <property type="match status" value="1"/>
</dbReference>
<evidence type="ECO:0000313" key="4">
    <source>
        <dbReference type="Proteomes" id="UP000269221"/>
    </source>
</evidence>
<dbReference type="Proteomes" id="UP000269221">
    <property type="component" value="Unassembled WGS sequence"/>
</dbReference>
<dbReference type="Gene3D" id="1.10.375.10">
    <property type="entry name" value="Human Immunodeficiency Virus Type 1 Capsid Protein"/>
    <property type="match status" value="1"/>
</dbReference>
<dbReference type="Pfam" id="PF19317">
    <property type="entry name" value="Gag_p24_C"/>
    <property type="match status" value="1"/>
</dbReference>
<feature type="region of interest" description="Disordered" evidence="1">
    <location>
        <begin position="193"/>
        <end position="235"/>
    </location>
</feature>
<sequence>MSSSPRDGTVKPQQSQRASGTPSGAPSSSETTTFDRFFPVSYKKQTYPLEQQFKQKQSEPLSAVEDRGAAREQEEETSITDDDITCITGSQGIPVRRTTAFDFPCQAASFLLSEDFMEQFVQRFIETASKLHQDLSPSLPRLLPPEKGNQTSLESFPSSYVLQLPGGFILSFHGAAQELRDAQESLVPVLHARGKETKQDVEKPQNQADPEKEEAASKLQTQQSTPVSKKTQISDAQVPSATDWIDIRKEVFKGENLKMIGSRSMAMPVTCDAQDEKPRWEPLDREAVKDLMKAIRDKGLGSSYFKQLLKGTFKIYDLTPFDLKCLASLILTDSQFIIWDAKWRRALDVLRNKYQGGPKAGFTVAQLAGDPPLDNPARQASLFPREVLIDIKDAARKAMVKIPLAGVSESSYIDIKQGPSESFTSFIDRLKQAMDRQVCDEWLKPHLLRCFAFMNTNTECKRIISALPGLPSMAEMIEACSRVGTPQHVTTIWGDQVERVIKAQYESTKEVFVTHQKNNSTMATTQCYRSTLLGKVLRIDVDGRSPGGKPFHICPDNPFVSDPKACLEDNEKTSKWEKQDICIGSTTACAFPGKISSYSKFIISFAEDRSSAYAPYGLLYKLIHAARVISLIQTRFEAIYYNSFTHHIQWHLAAMLHPVVEVTKPSIMGKRVWKV</sequence>
<comment type="caution">
    <text evidence="3">The sequence shown here is derived from an EMBL/GenBank/DDBJ whole genome shotgun (WGS) entry which is preliminary data.</text>
</comment>
<reference evidence="3 4" key="1">
    <citation type="submission" date="2018-07" db="EMBL/GenBank/DDBJ databases">
        <title>A high quality draft genome assembly of the barn swallow (H. rustica rustica).</title>
        <authorList>
            <person name="Formenti G."/>
            <person name="Chiara M."/>
            <person name="Poveda L."/>
            <person name="Francoijs K.-J."/>
            <person name="Bonisoli-Alquati A."/>
            <person name="Canova L."/>
            <person name="Gianfranceschi L."/>
            <person name="Horner D.S."/>
            <person name="Saino N."/>
        </authorList>
    </citation>
    <scope>NUCLEOTIDE SEQUENCE [LARGE SCALE GENOMIC DNA]</scope>
    <source>
        <strain evidence="3">Chelidonia</strain>
        <tissue evidence="3">Blood</tissue>
    </source>
</reference>
<proteinExistence type="predicted"/>
<dbReference type="SUPFAM" id="SSF47353">
    <property type="entry name" value="Retrovirus capsid dimerization domain-like"/>
    <property type="match status" value="1"/>
</dbReference>
<protein>
    <recommendedName>
        <fullName evidence="2">Retroviral nucleocapsid Gag protein p24 C-terminal domain-containing protein</fullName>
    </recommendedName>
</protein>
<dbReference type="PANTHER" id="PTHR40389:SF3">
    <property type="entry name" value="IGE-BINDING PROTEIN"/>
    <property type="match status" value="1"/>
</dbReference>
<feature type="compositionally biased region" description="Basic and acidic residues" evidence="1">
    <location>
        <begin position="193"/>
        <end position="216"/>
    </location>
</feature>
<evidence type="ECO:0000256" key="1">
    <source>
        <dbReference type="SAM" id="MobiDB-lite"/>
    </source>
</evidence>
<dbReference type="GO" id="GO:0016032">
    <property type="term" value="P:viral process"/>
    <property type="evidence" value="ECO:0007669"/>
    <property type="project" value="InterPro"/>
</dbReference>
<evidence type="ECO:0000259" key="2">
    <source>
        <dbReference type="Pfam" id="PF19317"/>
    </source>
</evidence>
<dbReference type="InterPro" id="IPR008916">
    <property type="entry name" value="Retrov_capsid_C"/>
</dbReference>
<feature type="compositionally biased region" description="Polar residues" evidence="1">
    <location>
        <begin position="218"/>
        <end position="235"/>
    </location>
</feature>
<dbReference type="InterPro" id="IPR045345">
    <property type="entry name" value="Gag_p24_C"/>
</dbReference>
<feature type="compositionally biased region" description="Polar residues" evidence="1">
    <location>
        <begin position="1"/>
        <end position="17"/>
    </location>
</feature>
<feature type="compositionally biased region" description="Polar residues" evidence="1">
    <location>
        <begin position="49"/>
        <end position="60"/>
    </location>
</feature>
<dbReference type="InterPro" id="IPR008919">
    <property type="entry name" value="Retrov_capsid_N"/>
</dbReference>
<organism evidence="3 4">
    <name type="scientific">Hirundo rustica rustica</name>
    <dbReference type="NCBI Taxonomy" id="333673"/>
    <lineage>
        <taxon>Eukaryota</taxon>
        <taxon>Metazoa</taxon>
        <taxon>Chordata</taxon>
        <taxon>Craniata</taxon>
        <taxon>Vertebrata</taxon>
        <taxon>Euteleostomi</taxon>
        <taxon>Archelosauria</taxon>
        <taxon>Archosauria</taxon>
        <taxon>Dinosauria</taxon>
        <taxon>Saurischia</taxon>
        <taxon>Theropoda</taxon>
        <taxon>Coelurosauria</taxon>
        <taxon>Aves</taxon>
        <taxon>Neognathae</taxon>
        <taxon>Neoaves</taxon>
        <taxon>Telluraves</taxon>
        <taxon>Australaves</taxon>
        <taxon>Passeriformes</taxon>
        <taxon>Sylvioidea</taxon>
        <taxon>Hirundinidae</taxon>
        <taxon>Hirundo</taxon>
    </lineage>
</organism>
<feature type="domain" description="Retroviral nucleocapsid Gag protein p24 C-terminal" evidence="2">
    <location>
        <begin position="407"/>
        <end position="479"/>
    </location>
</feature>
<name>A0A3M0KH01_HIRRU</name>
<dbReference type="EMBL" id="QRBI01000106">
    <property type="protein sequence ID" value="RMC12355.1"/>
    <property type="molecule type" value="Genomic_DNA"/>
</dbReference>
<accession>A0A3M0KH01</accession>
<dbReference type="Gene3D" id="1.10.1200.30">
    <property type="match status" value="1"/>
</dbReference>
<dbReference type="OrthoDB" id="9048915at2759"/>
<feature type="region of interest" description="Disordered" evidence="1">
    <location>
        <begin position="1"/>
        <end position="36"/>
    </location>
</feature>